<dbReference type="RefSeq" id="WP_013560207.1">
    <property type="nucleotide sequence ID" value="NC_014960.1"/>
</dbReference>
<dbReference type="Pfam" id="PF02645">
    <property type="entry name" value="DegV"/>
    <property type="match status" value="1"/>
</dbReference>
<dbReference type="PANTHER" id="PTHR33434:SF2">
    <property type="entry name" value="FATTY ACID-BINDING PROTEIN TM_1468"/>
    <property type="match status" value="1"/>
</dbReference>
<dbReference type="Gene3D" id="3.40.50.10170">
    <property type="match status" value="1"/>
</dbReference>
<dbReference type="SUPFAM" id="SSF82549">
    <property type="entry name" value="DAK1/DegV-like"/>
    <property type="match status" value="1"/>
</dbReference>
<keyword evidence="1" id="KW-0446">Lipid-binding</keyword>
<sequence>MTTIWTDSTADLSPSLIERYTLSVIPLYVLLDDKTFLDGVEIQLPQLFDFVSRTGRLPKTSAASIGDFLKRFETPGPHVYIGISSQLSATLKNAILAKEHLGRDDIYIVDSLNLSTGIGMLAVEAAELRDSGYSAAQIAEEISQRVPKVRTSFIIDTLDYLYKGGRCSALQNLMGSLLSIRPIIEVRKDGTLGVRSKTRGARKKGLMSMVADFEKDLPQVWLKRVFITHTGCDEDAEFLKQELLSRAPIEEIHMTYAGSVIASHCGPNTIGILYRLK</sequence>
<dbReference type="AlphaFoldDB" id="E8N5W5"/>
<dbReference type="HOGENOM" id="CLU_048251_4_2_0"/>
<dbReference type="OrthoDB" id="9780660at2"/>
<protein>
    <recommendedName>
        <fullName evidence="4">DegV family protein</fullName>
    </recommendedName>
</protein>
<evidence type="ECO:0000256" key="1">
    <source>
        <dbReference type="ARBA" id="ARBA00023121"/>
    </source>
</evidence>
<dbReference type="KEGG" id="atm:ANT_18030"/>
<proteinExistence type="predicted"/>
<name>E8N5W5_ANATU</name>
<dbReference type="eggNOG" id="COG1307">
    <property type="taxonomic scope" value="Bacteria"/>
</dbReference>
<dbReference type="PANTHER" id="PTHR33434">
    <property type="entry name" value="DEGV DOMAIN-CONTAINING PROTEIN DR_1986-RELATED"/>
    <property type="match status" value="1"/>
</dbReference>
<evidence type="ECO:0000313" key="3">
    <source>
        <dbReference type="Proteomes" id="UP000008922"/>
    </source>
</evidence>
<dbReference type="STRING" id="926569.ANT_18030"/>
<dbReference type="EMBL" id="AP012029">
    <property type="protein sequence ID" value="BAJ63829.1"/>
    <property type="molecule type" value="Genomic_DNA"/>
</dbReference>
<reference evidence="2 3" key="1">
    <citation type="submission" date="2010-12" db="EMBL/GenBank/DDBJ databases">
        <title>Whole genome sequence of Anaerolinea thermophila UNI-1.</title>
        <authorList>
            <person name="Narita-Yamada S."/>
            <person name="Kishi E."/>
            <person name="Watanabe Y."/>
            <person name="Takasaki K."/>
            <person name="Ankai A."/>
            <person name="Oguchi A."/>
            <person name="Fukui S."/>
            <person name="Takahashi M."/>
            <person name="Yashiro I."/>
            <person name="Hosoyama A."/>
            <person name="Sekiguchi Y."/>
            <person name="Hanada S."/>
            <person name="Fujita N."/>
        </authorList>
    </citation>
    <scope>NUCLEOTIDE SEQUENCE [LARGE SCALE GENOMIC DNA]</scope>
    <source>
        <strain evidence="3">DSM 14523 / JCM 11388 / NBRC 100420 / UNI-1</strain>
    </source>
</reference>
<organism evidence="2 3">
    <name type="scientific">Anaerolinea thermophila (strain DSM 14523 / JCM 11388 / NBRC 100420 / UNI-1)</name>
    <dbReference type="NCBI Taxonomy" id="926569"/>
    <lineage>
        <taxon>Bacteria</taxon>
        <taxon>Bacillati</taxon>
        <taxon>Chloroflexota</taxon>
        <taxon>Anaerolineae</taxon>
        <taxon>Anaerolineales</taxon>
        <taxon>Anaerolineaceae</taxon>
        <taxon>Anaerolinea</taxon>
    </lineage>
</organism>
<dbReference type="Proteomes" id="UP000008922">
    <property type="component" value="Chromosome"/>
</dbReference>
<evidence type="ECO:0008006" key="4">
    <source>
        <dbReference type="Google" id="ProtNLM"/>
    </source>
</evidence>
<dbReference type="PROSITE" id="PS51482">
    <property type="entry name" value="DEGV"/>
    <property type="match status" value="1"/>
</dbReference>
<dbReference type="InterPro" id="IPR003797">
    <property type="entry name" value="DegV"/>
</dbReference>
<dbReference type="GO" id="GO:0008289">
    <property type="term" value="F:lipid binding"/>
    <property type="evidence" value="ECO:0007669"/>
    <property type="project" value="UniProtKB-KW"/>
</dbReference>
<accession>E8N5W5</accession>
<dbReference type="InterPro" id="IPR050270">
    <property type="entry name" value="DegV_domain_contain"/>
</dbReference>
<gene>
    <name evidence="2" type="ordered locus">ANT_18030</name>
</gene>
<dbReference type="InterPro" id="IPR043168">
    <property type="entry name" value="DegV_C"/>
</dbReference>
<keyword evidence="3" id="KW-1185">Reference proteome</keyword>
<dbReference type="InParanoid" id="E8N5W5"/>
<dbReference type="Gene3D" id="3.30.1180.10">
    <property type="match status" value="1"/>
</dbReference>
<evidence type="ECO:0000313" key="2">
    <source>
        <dbReference type="EMBL" id="BAJ63829.1"/>
    </source>
</evidence>
<dbReference type="NCBIfam" id="TIGR00762">
    <property type="entry name" value="DegV"/>
    <property type="match status" value="1"/>
</dbReference>